<dbReference type="AlphaFoldDB" id="K5VG85"/>
<protein>
    <submittedName>
        <fullName evidence="1">Uncharacterized protein</fullName>
    </submittedName>
</protein>
<dbReference type="RefSeq" id="XP_007401415.1">
    <property type="nucleotide sequence ID" value="XM_007401353.1"/>
</dbReference>
<dbReference type="EMBL" id="JH930479">
    <property type="protein sequence ID" value="EKM50228.1"/>
    <property type="molecule type" value="Genomic_DNA"/>
</dbReference>
<evidence type="ECO:0000313" key="1">
    <source>
        <dbReference type="EMBL" id="EKM50228.1"/>
    </source>
</evidence>
<proteinExistence type="predicted"/>
<sequence length="88" mass="10116">MPLLWNHRFNRARARRTGEEGVKMCDGHWSTRRRLIATWSCTLLTLDDSRRGRSLKKSRSSPDVLGAEFEEKMRATPSVTIDGSRGRV</sequence>
<keyword evidence="2" id="KW-1185">Reference proteome</keyword>
<evidence type="ECO:0000313" key="2">
    <source>
        <dbReference type="Proteomes" id="UP000008370"/>
    </source>
</evidence>
<accession>K5VG85</accession>
<reference evidence="1 2" key="1">
    <citation type="journal article" date="2012" name="BMC Genomics">
        <title>Comparative genomics of the white-rot fungi, Phanerochaete carnosa and P. chrysosporium, to elucidate the genetic basis of the distinct wood types they colonize.</title>
        <authorList>
            <person name="Suzuki H."/>
            <person name="MacDonald J."/>
            <person name="Syed K."/>
            <person name="Salamov A."/>
            <person name="Hori C."/>
            <person name="Aerts A."/>
            <person name="Henrissat B."/>
            <person name="Wiebenga A."/>
            <person name="vanKuyk P.A."/>
            <person name="Barry K."/>
            <person name="Lindquist E."/>
            <person name="LaButti K."/>
            <person name="Lapidus A."/>
            <person name="Lucas S."/>
            <person name="Coutinho P."/>
            <person name="Gong Y."/>
            <person name="Samejima M."/>
            <person name="Mahadevan R."/>
            <person name="Abou-Zaid M."/>
            <person name="de Vries R.P."/>
            <person name="Igarashi K."/>
            <person name="Yadav J.S."/>
            <person name="Grigoriev I.V."/>
            <person name="Master E.R."/>
        </authorList>
    </citation>
    <scope>NUCLEOTIDE SEQUENCE [LARGE SCALE GENOMIC DNA]</scope>
    <source>
        <strain evidence="1 2">HHB-10118-sp</strain>
    </source>
</reference>
<organism evidence="1 2">
    <name type="scientific">Phanerochaete carnosa (strain HHB-10118-sp)</name>
    <name type="common">White-rot fungus</name>
    <name type="synonym">Peniophora carnosa</name>
    <dbReference type="NCBI Taxonomy" id="650164"/>
    <lineage>
        <taxon>Eukaryota</taxon>
        <taxon>Fungi</taxon>
        <taxon>Dikarya</taxon>
        <taxon>Basidiomycota</taxon>
        <taxon>Agaricomycotina</taxon>
        <taxon>Agaricomycetes</taxon>
        <taxon>Polyporales</taxon>
        <taxon>Phanerochaetaceae</taxon>
        <taxon>Phanerochaete</taxon>
    </lineage>
</organism>
<dbReference type="InParanoid" id="K5VG85"/>
<dbReference type="GeneID" id="18918929"/>
<gene>
    <name evidence="1" type="ORF">PHACADRAFT_264841</name>
</gene>
<dbReference type="HOGENOM" id="CLU_2469830_0_0_1"/>
<dbReference type="Proteomes" id="UP000008370">
    <property type="component" value="Unassembled WGS sequence"/>
</dbReference>
<name>K5VG85_PHACS</name>
<dbReference type="KEGG" id="pco:PHACADRAFT_264841"/>